<dbReference type="Proteomes" id="UP000595437">
    <property type="component" value="Chromosome 9"/>
</dbReference>
<dbReference type="AlphaFoldDB" id="A0A7T8GYZ4"/>
<protein>
    <submittedName>
        <fullName evidence="1">Transposable element</fullName>
    </submittedName>
</protein>
<keyword evidence="2" id="KW-1185">Reference proteome</keyword>
<dbReference type="EMBL" id="CP045898">
    <property type="protein sequence ID" value="QQP40111.1"/>
    <property type="molecule type" value="Genomic_DNA"/>
</dbReference>
<proteinExistence type="predicted"/>
<accession>A0A7T8GYZ4</accession>
<sequence length="72" mass="8019">MNFWPGLLAPSEPRSEPTRLLHLGARGDQGLQKTTQEYKCLKGCCQPGLGLHGRQLHPASLWQLQTSPDQCH</sequence>
<evidence type="ECO:0000313" key="2">
    <source>
        <dbReference type="Proteomes" id="UP000595437"/>
    </source>
</evidence>
<gene>
    <name evidence="1" type="ORF">FKW44_014049</name>
</gene>
<organism evidence="1 2">
    <name type="scientific">Caligus rogercresseyi</name>
    <name type="common">Sea louse</name>
    <dbReference type="NCBI Taxonomy" id="217165"/>
    <lineage>
        <taxon>Eukaryota</taxon>
        <taxon>Metazoa</taxon>
        <taxon>Ecdysozoa</taxon>
        <taxon>Arthropoda</taxon>
        <taxon>Crustacea</taxon>
        <taxon>Multicrustacea</taxon>
        <taxon>Hexanauplia</taxon>
        <taxon>Copepoda</taxon>
        <taxon>Siphonostomatoida</taxon>
        <taxon>Caligidae</taxon>
        <taxon>Caligus</taxon>
    </lineage>
</organism>
<evidence type="ECO:0000313" key="1">
    <source>
        <dbReference type="EMBL" id="QQP40111.1"/>
    </source>
</evidence>
<name>A0A7T8GYZ4_CALRO</name>
<reference evidence="2" key="1">
    <citation type="submission" date="2021-01" db="EMBL/GenBank/DDBJ databases">
        <title>Caligus Genome Assembly.</title>
        <authorList>
            <person name="Gallardo-Escarate C."/>
        </authorList>
    </citation>
    <scope>NUCLEOTIDE SEQUENCE [LARGE SCALE GENOMIC DNA]</scope>
</reference>